<dbReference type="EMBL" id="QRYW01000004">
    <property type="protein sequence ID" value="RGV30067.1"/>
    <property type="molecule type" value="Genomic_DNA"/>
</dbReference>
<name>A0A413IHF9_9BACT</name>
<dbReference type="PANTHER" id="PTHR43133">
    <property type="entry name" value="RNA POLYMERASE ECF-TYPE SIGMA FACTO"/>
    <property type="match status" value="1"/>
</dbReference>
<keyword evidence="2" id="KW-0805">Transcription regulation</keyword>
<evidence type="ECO:0000313" key="8">
    <source>
        <dbReference type="EMBL" id="RGY09948.1"/>
    </source>
</evidence>
<dbReference type="GO" id="GO:0003677">
    <property type="term" value="F:DNA binding"/>
    <property type="evidence" value="ECO:0007669"/>
    <property type="project" value="InterPro"/>
</dbReference>
<protein>
    <submittedName>
        <fullName evidence="8">Sigma-70 family RNA polymerase sigma factor</fullName>
    </submittedName>
</protein>
<dbReference type="GO" id="GO:0006352">
    <property type="term" value="P:DNA-templated transcription initiation"/>
    <property type="evidence" value="ECO:0007669"/>
    <property type="project" value="InterPro"/>
</dbReference>
<dbReference type="SUPFAM" id="SSF88946">
    <property type="entry name" value="Sigma2 domain of RNA polymerase sigma factors"/>
    <property type="match status" value="1"/>
</dbReference>
<dbReference type="Proteomes" id="UP000283426">
    <property type="component" value="Unassembled WGS sequence"/>
</dbReference>
<dbReference type="EMBL" id="QSCO01000001">
    <property type="protein sequence ID" value="RGY09948.1"/>
    <property type="molecule type" value="Genomic_DNA"/>
</dbReference>
<reference evidence="9 10" key="1">
    <citation type="submission" date="2018-08" db="EMBL/GenBank/DDBJ databases">
        <title>A genome reference for cultivated species of the human gut microbiota.</title>
        <authorList>
            <person name="Zou Y."/>
            <person name="Xue W."/>
            <person name="Luo G."/>
        </authorList>
    </citation>
    <scope>NUCLEOTIDE SEQUENCE [LARGE SCALE GENOMIC DNA]</scope>
    <source>
        <strain evidence="7 9">AF14-6AC</strain>
        <strain evidence="8 10">OF03-11</strain>
    </source>
</reference>
<dbReference type="PANTHER" id="PTHR43133:SF46">
    <property type="entry name" value="RNA POLYMERASE SIGMA-70 FACTOR ECF SUBFAMILY"/>
    <property type="match status" value="1"/>
</dbReference>
<dbReference type="Gene3D" id="1.10.1740.10">
    <property type="match status" value="1"/>
</dbReference>
<dbReference type="NCBIfam" id="TIGR02937">
    <property type="entry name" value="sigma70-ECF"/>
    <property type="match status" value="1"/>
</dbReference>
<keyword evidence="4" id="KW-0804">Transcription</keyword>
<dbReference type="Gene3D" id="1.10.10.10">
    <property type="entry name" value="Winged helix-like DNA-binding domain superfamily/Winged helix DNA-binding domain"/>
    <property type="match status" value="1"/>
</dbReference>
<dbReference type="InterPro" id="IPR007627">
    <property type="entry name" value="RNA_pol_sigma70_r2"/>
</dbReference>
<comment type="similarity">
    <text evidence="1">Belongs to the sigma-70 factor family. ECF subfamily.</text>
</comment>
<evidence type="ECO:0000256" key="2">
    <source>
        <dbReference type="ARBA" id="ARBA00023015"/>
    </source>
</evidence>
<organism evidence="8 10">
    <name type="scientific">Odoribacter splanchnicus</name>
    <dbReference type="NCBI Taxonomy" id="28118"/>
    <lineage>
        <taxon>Bacteria</taxon>
        <taxon>Pseudomonadati</taxon>
        <taxon>Bacteroidota</taxon>
        <taxon>Bacteroidia</taxon>
        <taxon>Bacteroidales</taxon>
        <taxon>Odoribacteraceae</taxon>
        <taxon>Odoribacter</taxon>
    </lineage>
</organism>
<evidence type="ECO:0000259" key="6">
    <source>
        <dbReference type="Pfam" id="PF08281"/>
    </source>
</evidence>
<dbReference type="CDD" id="cd06171">
    <property type="entry name" value="Sigma70_r4"/>
    <property type="match status" value="1"/>
</dbReference>
<evidence type="ECO:0000256" key="3">
    <source>
        <dbReference type="ARBA" id="ARBA00023082"/>
    </source>
</evidence>
<dbReference type="InterPro" id="IPR039425">
    <property type="entry name" value="RNA_pol_sigma-70-like"/>
</dbReference>
<dbReference type="InterPro" id="IPR013249">
    <property type="entry name" value="RNA_pol_sigma70_r4_t2"/>
</dbReference>
<dbReference type="InterPro" id="IPR014284">
    <property type="entry name" value="RNA_pol_sigma-70_dom"/>
</dbReference>
<dbReference type="AlphaFoldDB" id="A0A413IHF9"/>
<dbReference type="Pfam" id="PF04542">
    <property type="entry name" value="Sigma70_r2"/>
    <property type="match status" value="1"/>
</dbReference>
<feature type="domain" description="RNA polymerase sigma-70 region 2" evidence="5">
    <location>
        <begin position="24"/>
        <end position="89"/>
    </location>
</feature>
<dbReference type="InterPro" id="IPR013325">
    <property type="entry name" value="RNA_pol_sigma_r2"/>
</dbReference>
<comment type="caution">
    <text evidence="8">The sequence shown here is derived from an EMBL/GenBank/DDBJ whole genome shotgun (WGS) entry which is preliminary data.</text>
</comment>
<dbReference type="Pfam" id="PF08281">
    <property type="entry name" value="Sigma70_r4_2"/>
    <property type="match status" value="1"/>
</dbReference>
<dbReference type="Proteomes" id="UP000284434">
    <property type="component" value="Unassembled WGS sequence"/>
</dbReference>
<dbReference type="OMA" id="RAGNEIC"/>
<evidence type="ECO:0000259" key="5">
    <source>
        <dbReference type="Pfam" id="PF04542"/>
    </source>
</evidence>
<gene>
    <name evidence="7" type="ORF">DWW24_02830</name>
    <name evidence="8" type="ORF">DXA53_00995</name>
</gene>
<sequence>MVLFSEENIIEALRAGNEICIKMMFDKYYRSLCVYALKYVPTLEDAEDIVQNVFVTFWENKKGGQFEGSLRAYLFGAVAKASLKLLDKYNRFKFDDIEEHVNLFLEEIAFYEDEELNILKEKIEFEIIQLPEKSREVFKAVVLENLTYKQVAERYHISVNTVKTHYSNALRQLRRNLGKIVAFLLLFS</sequence>
<evidence type="ECO:0000313" key="9">
    <source>
        <dbReference type="Proteomes" id="UP000283426"/>
    </source>
</evidence>
<evidence type="ECO:0000256" key="1">
    <source>
        <dbReference type="ARBA" id="ARBA00010641"/>
    </source>
</evidence>
<dbReference type="InterPro" id="IPR036388">
    <property type="entry name" value="WH-like_DNA-bd_sf"/>
</dbReference>
<proteinExistence type="inferred from homology"/>
<dbReference type="SUPFAM" id="SSF88659">
    <property type="entry name" value="Sigma3 and sigma4 domains of RNA polymerase sigma factors"/>
    <property type="match status" value="1"/>
</dbReference>
<evidence type="ECO:0000313" key="10">
    <source>
        <dbReference type="Proteomes" id="UP000284434"/>
    </source>
</evidence>
<dbReference type="InterPro" id="IPR013324">
    <property type="entry name" value="RNA_pol_sigma_r3/r4-like"/>
</dbReference>
<accession>A0A413IHF9</accession>
<feature type="domain" description="RNA polymerase sigma factor 70 region 4 type 2" evidence="6">
    <location>
        <begin position="126"/>
        <end position="173"/>
    </location>
</feature>
<keyword evidence="3" id="KW-0731">Sigma factor</keyword>
<dbReference type="RefSeq" id="WP_013612855.1">
    <property type="nucleotide sequence ID" value="NZ_JABWDG010000028.1"/>
</dbReference>
<evidence type="ECO:0000256" key="4">
    <source>
        <dbReference type="ARBA" id="ARBA00023163"/>
    </source>
</evidence>
<evidence type="ECO:0000313" key="7">
    <source>
        <dbReference type="EMBL" id="RGV30067.1"/>
    </source>
</evidence>
<dbReference type="GeneID" id="61275909"/>
<dbReference type="GO" id="GO:0016987">
    <property type="term" value="F:sigma factor activity"/>
    <property type="evidence" value="ECO:0007669"/>
    <property type="project" value="UniProtKB-KW"/>
</dbReference>